<comment type="caution">
    <text evidence="3">The sequence shown here is derived from an EMBL/GenBank/DDBJ whole genome shotgun (WGS) entry which is preliminary data.</text>
</comment>
<evidence type="ECO:0000313" key="4">
    <source>
        <dbReference type="EMBL" id="RMQ28506.1"/>
    </source>
</evidence>
<evidence type="ECO:0000313" key="3">
    <source>
        <dbReference type="EMBL" id="RMP08839.1"/>
    </source>
</evidence>
<reference evidence="5 6" key="1">
    <citation type="submission" date="2018-08" db="EMBL/GenBank/DDBJ databases">
        <title>Recombination of ecologically and evolutionarily significant loci maintains genetic cohesion in the Pseudomonas syringae species complex.</title>
        <authorList>
            <person name="Dillon M."/>
            <person name="Thakur S."/>
            <person name="Almeida R.N.D."/>
            <person name="Weir B.S."/>
            <person name="Guttman D.S."/>
        </authorList>
    </citation>
    <scope>NUCLEOTIDE SEQUENCE [LARGE SCALE GENOMIC DNA]</scope>
    <source>
        <strain evidence="4 6">ICMP 13052</strain>
        <strain evidence="3 5">ICMP 4330</strain>
    </source>
</reference>
<dbReference type="Gene3D" id="1.20.140.10">
    <property type="entry name" value="Butyryl-CoA Dehydrogenase, subunit A, domain 3"/>
    <property type="match status" value="1"/>
</dbReference>
<protein>
    <recommendedName>
        <fullName evidence="2">Acyl-CoA dehydrogenase C-terminal domain-containing protein</fullName>
    </recommendedName>
</protein>
<dbReference type="AlphaFoldDB" id="A0A0P9PGD5"/>
<feature type="domain" description="Acyl-CoA dehydrogenase C-terminal" evidence="2">
    <location>
        <begin position="236"/>
        <end position="368"/>
    </location>
</feature>
<dbReference type="EMBL" id="RBRA01000035">
    <property type="protein sequence ID" value="RMQ28506.1"/>
    <property type="molecule type" value="Genomic_DNA"/>
</dbReference>
<dbReference type="Proteomes" id="UP000269044">
    <property type="component" value="Unassembled WGS sequence"/>
</dbReference>
<organism evidence="3 5">
    <name type="scientific">Pseudomonas syringae pv. delphinii</name>
    <dbReference type="NCBI Taxonomy" id="192088"/>
    <lineage>
        <taxon>Bacteria</taxon>
        <taxon>Pseudomonadati</taxon>
        <taxon>Pseudomonadota</taxon>
        <taxon>Gammaproteobacteria</taxon>
        <taxon>Pseudomonadales</taxon>
        <taxon>Pseudomonadaceae</taxon>
        <taxon>Pseudomonas</taxon>
    </lineage>
</organism>
<name>A0A0P9PGD5_9PSED</name>
<dbReference type="GO" id="GO:0050660">
    <property type="term" value="F:flavin adenine dinucleotide binding"/>
    <property type="evidence" value="ECO:0007669"/>
    <property type="project" value="InterPro"/>
</dbReference>
<dbReference type="Proteomes" id="UP000267908">
    <property type="component" value="Unassembled WGS sequence"/>
</dbReference>
<dbReference type="InterPro" id="IPR037069">
    <property type="entry name" value="AcylCoA_DH/ox_N_sf"/>
</dbReference>
<dbReference type="InterPro" id="IPR046373">
    <property type="entry name" value="Acyl-CoA_Oxase/DH_mid-dom_sf"/>
</dbReference>
<evidence type="ECO:0000259" key="2">
    <source>
        <dbReference type="Pfam" id="PF08028"/>
    </source>
</evidence>
<dbReference type="GO" id="GO:0005737">
    <property type="term" value="C:cytoplasm"/>
    <property type="evidence" value="ECO:0007669"/>
    <property type="project" value="TreeGrafter"/>
</dbReference>
<dbReference type="Pfam" id="PF08028">
    <property type="entry name" value="Acyl-CoA_dh_2"/>
    <property type="match status" value="1"/>
</dbReference>
<evidence type="ECO:0000313" key="6">
    <source>
        <dbReference type="Proteomes" id="UP000269044"/>
    </source>
</evidence>
<sequence length="384" mass="42016">MLRSYEDVLGALNKATPDIREMAKQAEITGYYSDQVRSLLANTGACQFLYPKEAGGALQNADQLVRLLRQAAYIDGSFGWLLISYFLAATHSAIYLTCPGFSRLFGDNQQPIVAGQYQPNGRGEKAEDGFTLTGKWSFASGIHNADWLVAGFFETTRGQILKDNVGKPRVSVAVLPRRDIALTGSWDTTGLRGTGSISYECTELFVPESACFSFDHHVVQRGHDIHTIGILELSALTHGCWALGMAQRVVDEMLLLAKRTVRAHDAAPLYAKETFLLDLARACAKVAAAQAFVIDAARSAQREILQLGVLGDPAKSSIRLSATFANEVAADIAEIAYRHIGTSSIAKRNEIEQVLRDIQTGRQHMMISPQTYVEYARAHFSGAK</sequence>
<gene>
    <name evidence="4" type="ORF">ALQ08_01356</name>
    <name evidence="3" type="ORF">ALQ28_00519</name>
</gene>
<dbReference type="InterPro" id="IPR050741">
    <property type="entry name" value="Acyl-CoA_dehydrogenase"/>
</dbReference>
<dbReference type="Gene3D" id="2.40.110.10">
    <property type="entry name" value="Butyryl-CoA Dehydrogenase, subunit A, domain 2"/>
    <property type="match status" value="1"/>
</dbReference>
<dbReference type="EMBL" id="RBQG01000280">
    <property type="protein sequence ID" value="RMP08839.1"/>
    <property type="molecule type" value="Genomic_DNA"/>
</dbReference>
<accession>A0A0P9PGD5</accession>
<dbReference type="InterPro" id="IPR013107">
    <property type="entry name" value="Acyl-CoA_DH_C"/>
</dbReference>
<dbReference type="PANTHER" id="PTHR48083:SF5">
    <property type="entry name" value="NRGC PROTEIN"/>
    <property type="match status" value="1"/>
</dbReference>
<dbReference type="SUPFAM" id="SSF56645">
    <property type="entry name" value="Acyl-CoA dehydrogenase NM domain-like"/>
    <property type="match status" value="1"/>
</dbReference>
<dbReference type="InterPro" id="IPR036250">
    <property type="entry name" value="AcylCo_DH-like_C"/>
</dbReference>
<dbReference type="Gene3D" id="1.10.540.10">
    <property type="entry name" value="Acyl-CoA dehydrogenase/oxidase, N-terminal domain"/>
    <property type="match status" value="1"/>
</dbReference>
<dbReference type="SUPFAM" id="SSF47203">
    <property type="entry name" value="Acyl-CoA dehydrogenase C-terminal domain-like"/>
    <property type="match status" value="1"/>
</dbReference>
<keyword evidence="1" id="KW-0560">Oxidoreductase</keyword>
<dbReference type="PANTHER" id="PTHR48083">
    <property type="entry name" value="MEDIUM-CHAIN SPECIFIC ACYL-COA DEHYDROGENASE, MITOCHONDRIAL-RELATED"/>
    <property type="match status" value="1"/>
</dbReference>
<dbReference type="PIRSF" id="PIRSF016578">
    <property type="entry name" value="HsaA"/>
    <property type="match status" value="1"/>
</dbReference>
<evidence type="ECO:0000256" key="1">
    <source>
        <dbReference type="ARBA" id="ARBA00023002"/>
    </source>
</evidence>
<dbReference type="GO" id="GO:0033539">
    <property type="term" value="P:fatty acid beta-oxidation using acyl-CoA dehydrogenase"/>
    <property type="evidence" value="ECO:0007669"/>
    <property type="project" value="TreeGrafter"/>
</dbReference>
<dbReference type="GO" id="GO:0003995">
    <property type="term" value="F:acyl-CoA dehydrogenase activity"/>
    <property type="evidence" value="ECO:0007669"/>
    <property type="project" value="TreeGrafter"/>
</dbReference>
<proteinExistence type="predicted"/>
<evidence type="ECO:0000313" key="5">
    <source>
        <dbReference type="Proteomes" id="UP000267908"/>
    </source>
</evidence>
<dbReference type="RefSeq" id="WP_054989891.1">
    <property type="nucleotide sequence ID" value="NZ_LJQH01000318.1"/>
</dbReference>
<dbReference type="InterPro" id="IPR009100">
    <property type="entry name" value="AcylCoA_DH/oxidase_NM_dom_sf"/>
</dbReference>